<reference evidence="1 2" key="1">
    <citation type="journal article" date="2006" name="Science">
        <title>The genome of black cottonwood, Populus trichocarpa (Torr. &amp; Gray).</title>
        <authorList>
            <person name="Tuskan G.A."/>
            <person name="Difazio S."/>
            <person name="Jansson S."/>
            <person name="Bohlmann J."/>
            <person name="Grigoriev I."/>
            <person name="Hellsten U."/>
            <person name="Putnam N."/>
            <person name="Ralph S."/>
            <person name="Rombauts S."/>
            <person name="Salamov A."/>
            <person name="Schein J."/>
            <person name="Sterck L."/>
            <person name="Aerts A."/>
            <person name="Bhalerao R.R."/>
            <person name="Bhalerao R.P."/>
            <person name="Blaudez D."/>
            <person name="Boerjan W."/>
            <person name="Brun A."/>
            <person name="Brunner A."/>
            <person name="Busov V."/>
            <person name="Campbell M."/>
            <person name="Carlson J."/>
            <person name="Chalot M."/>
            <person name="Chapman J."/>
            <person name="Chen G.L."/>
            <person name="Cooper D."/>
            <person name="Coutinho P.M."/>
            <person name="Couturier J."/>
            <person name="Covert S."/>
            <person name="Cronk Q."/>
            <person name="Cunningham R."/>
            <person name="Davis J."/>
            <person name="Degroeve S."/>
            <person name="Dejardin A."/>
            <person name="Depamphilis C."/>
            <person name="Detter J."/>
            <person name="Dirks B."/>
            <person name="Dubchak I."/>
            <person name="Duplessis S."/>
            <person name="Ehlting J."/>
            <person name="Ellis B."/>
            <person name="Gendler K."/>
            <person name="Goodstein D."/>
            <person name="Gribskov M."/>
            <person name="Grimwood J."/>
            <person name="Groover A."/>
            <person name="Gunter L."/>
            <person name="Hamberger B."/>
            <person name="Heinze B."/>
            <person name="Helariutta Y."/>
            <person name="Henrissat B."/>
            <person name="Holligan D."/>
            <person name="Holt R."/>
            <person name="Huang W."/>
            <person name="Islam-Faridi N."/>
            <person name="Jones S."/>
            <person name="Jones-Rhoades M."/>
            <person name="Jorgensen R."/>
            <person name="Joshi C."/>
            <person name="Kangasjarvi J."/>
            <person name="Karlsson J."/>
            <person name="Kelleher C."/>
            <person name="Kirkpatrick R."/>
            <person name="Kirst M."/>
            <person name="Kohler A."/>
            <person name="Kalluri U."/>
            <person name="Larimer F."/>
            <person name="Leebens-Mack J."/>
            <person name="Leple J.C."/>
            <person name="Locascio P."/>
            <person name="Lou Y."/>
            <person name="Lucas S."/>
            <person name="Martin F."/>
            <person name="Montanini B."/>
            <person name="Napoli C."/>
            <person name="Nelson D.R."/>
            <person name="Nelson C."/>
            <person name="Nieminen K."/>
            <person name="Nilsson O."/>
            <person name="Pereda V."/>
            <person name="Peter G."/>
            <person name="Philippe R."/>
            <person name="Pilate G."/>
            <person name="Poliakov A."/>
            <person name="Razumovskaya J."/>
            <person name="Richardson P."/>
            <person name="Rinaldi C."/>
            <person name="Ritland K."/>
            <person name="Rouze P."/>
            <person name="Ryaboy D."/>
            <person name="Schmutz J."/>
            <person name="Schrader J."/>
            <person name="Segerman B."/>
            <person name="Shin H."/>
            <person name="Siddiqui A."/>
            <person name="Sterky F."/>
            <person name="Terry A."/>
            <person name="Tsai C.J."/>
            <person name="Uberbacher E."/>
            <person name="Unneberg P."/>
            <person name="Vahala J."/>
            <person name="Wall K."/>
            <person name="Wessler S."/>
            <person name="Yang G."/>
            <person name="Yin T."/>
            <person name="Douglas C."/>
            <person name="Marra M."/>
            <person name="Sandberg G."/>
            <person name="Van de Peer Y."/>
            <person name="Rokhsar D."/>
        </authorList>
    </citation>
    <scope>NUCLEOTIDE SEQUENCE [LARGE SCALE GENOMIC DNA]</scope>
    <source>
        <strain evidence="2">cv. Nisqually</strain>
    </source>
</reference>
<gene>
    <name evidence="1" type="ORF">POPTR_006G238200v4</name>
</gene>
<dbReference type="Proteomes" id="UP000006729">
    <property type="component" value="Chromosome 6"/>
</dbReference>
<accession>A0ACC0SW40</accession>
<proteinExistence type="predicted"/>
<name>A0ACC0SW40_POPTR</name>
<evidence type="ECO:0000313" key="1">
    <source>
        <dbReference type="EMBL" id="KAI9393453.1"/>
    </source>
</evidence>
<sequence>MASLFRDLSLGHSKRESPPLKPPLKLQQLSIMPSKPTITTTDLDSPLGQLDTQLTDPDLRSTAYEIFVAACRTSSGKPLTYTPNPSNSDSTTNHSNHSPNSPALQRSLTSAAASKMKKALGLKSPGSGSKKSPGSGSSSGSGQGKARRALTVGELMRAQMRVSETVDSRIRRALLRIAAGQVGRRIESVVLPLELLQQLKLSDFTDQQEYEVWQKRTMKVLEAGLLLHPHVPLDKSNPTSQRLRQIIQGAMDRPIETGKNNESMQVLRSAVMSLASRSDGSLSEICHWADGIPLNLRLYEMLLQACFDVNDETSVIDEIDELMEHIKKTWTILGMNQMLHNLCFTWVLFHRFVATGQAETDLLDAADGQLAEVARDAKTTKDPQYSKILSSTLSSILGWAEKRLLAYHDTFDSGNVETMQGIVSLGVSAAKILVEDISNEYRRKRKGEVDVVRARIDTYIRSSLRTAFAQRMEKADSSRRASKNQPNPLPVLAILAKDVGELAVNEKQVFSPILKRWHPFSAGVAVATLHACYGNEIKQFISGITELTPDAVQVLRAADKLEKDLVQIAVEDSVDSDDGGKAIIREMPPYEAEAAIADLVKAWIKARLDRLKEWVDRNLQQEVWNPQANQEGYAPSAVEVLRIIDETLDAYFQLPIPMHPVLLPDLMTGLDRCLQYYATKAKSGCGSRNTYVPTMPALTRCTMESKFAWKKKEKSANTQKRNSQVATMNGDNSFGVPQLCVRINTLHRIRSELDVLEKRIITHLRNSESAHAEDFSNGLAKKFELTPAACIEGVQALSEAVAYKLVFHDLSHVFWDGLYVGEPSSSRIEPFIQEVERNLLIISNIIHERVRPRVVTDIMRASFDGFLLVLLAGGPSRAFMRQDSQIIEDDFKSLKDLFWANGDGLPTELIDKFSTTVRSILPLFRTDTESLIERYRRVTLETYGSSARSKLPLPPTSGQWNPTDPNTLLRMLCYRNDEAASRYLKKTYNLPKKL</sequence>
<keyword evidence="2" id="KW-1185">Reference proteome</keyword>
<evidence type="ECO:0000313" key="2">
    <source>
        <dbReference type="Proteomes" id="UP000006729"/>
    </source>
</evidence>
<dbReference type="EMBL" id="CM009295">
    <property type="protein sequence ID" value="KAI9393453.1"/>
    <property type="molecule type" value="Genomic_DNA"/>
</dbReference>
<protein>
    <submittedName>
        <fullName evidence="1">Uncharacterized protein</fullName>
    </submittedName>
</protein>
<comment type="caution">
    <text evidence="1">The sequence shown here is derived from an EMBL/GenBank/DDBJ whole genome shotgun (WGS) entry which is preliminary data.</text>
</comment>
<organism evidence="1 2">
    <name type="scientific">Populus trichocarpa</name>
    <name type="common">Western balsam poplar</name>
    <name type="synonym">Populus balsamifera subsp. trichocarpa</name>
    <dbReference type="NCBI Taxonomy" id="3694"/>
    <lineage>
        <taxon>Eukaryota</taxon>
        <taxon>Viridiplantae</taxon>
        <taxon>Streptophyta</taxon>
        <taxon>Embryophyta</taxon>
        <taxon>Tracheophyta</taxon>
        <taxon>Spermatophyta</taxon>
        <taxon>Magnoliopsida</taxon>
        <taxon>eudicotyledons</taxon>
        <taxon>Gunneridae</taxon>
        <taxon>Pentapetalae</taxon>
        <taxon>rosids</taxon>
        <taxon>fabids</taxon>
        <taxon>Malpighiales</taxon>
        <taxon>Salicaceae</taxon>
        <taxon>Saliceae</taxon>
        <taxon>Populus</taxon>
    </lineage>
</organism>